<dbReference type="EMBL" id="REGW02000023">
    <property type="protein sequence ID" value="KAE8278810.1"/>
    <property type="molecule type" value="Genomic_DNA"/>
</dbReference>
<name>A0A6G0HI01_LARCR</name>
<dbReference type="Gene3D" id="2.40.50.140">
    <property type="entry name" value="Nucleic acid-binding proteins"/>
    <property type="match status" value="1"/>
</dbReference>
<dbReference type="AlphaFoldDB" id="A0A6G0HI01"/>
<comment type="caution">
    <text evidence="1">The sequence shown here is derived from an EMBL/GenBank/DDBJ whole genome shotgun (WGS) entry which is preliminary data.</text>
</comment>
<accession>A0A6G0HI01</accession>
<organism evidence="1 2">
    <name type="scientific">Larimichthys crocea</name>
    <name type="common">Large yellow croaker</name>
    <name type="synonym">Pseudosciaena crocea</name>
    <dbReference type="NCBI Taxonomy" id="215358"/>
    <lineage>
        <taxon>Eukaryota</taxon>
        <taxon>Metazoa</taxon>
        <taxon>Chordata</taxon>
        <taxon>Craniata</taxon>
        <taxon>Vertebrata</taxon>
        <taxon>Euteleostomi</taxon>
        <taxon>Actinopterygii</taxon>
        <taxon>Neopterygii</taxon>
        <taxon>Teleostei</taxon>
        <taxon>Neoteleostei</taxon>
        <taxon>Acanthomorphata</taxon>
        <taxon>Eupercaria</taxon>
        <taxon>Sciaenidae</taxon>
        <taxon>Larimichthys</taxon>
    </lineage>
</organism>
<proteinExistence type="predicted"/>
<dbReference type="Proteomes" id="UP000424527">
    <property type="component" value="Unassembled WGS sequence"/>
</dbReference>
<sequence length="302" mass="33831">MPEKRRLFEQAIITKKPVSDPDGYDILCTASNGLEVSQNVAFFPLENPPDAGPMTVANVLALGPKQQVPLVRVKILPGGAVSRMVQWDGGPRELKQFHVCDRSGQTKLTLWEDKILMVKESRSYQITSLTTRRFGEKNTLTSTWSSTIKEIEDVGEPDTLEAWDDELDVPKICGRVIKCDVVARYYCVICHGSQTNVHEKSEGHRCEKCDMLQRRETFRVLYGGKISIFHDEQELSLRLTNVAVSTFVSEQLGSAPTDVDAIAWKLTCAGTVELEVDSSQTVTSKWLMMIHVPTKLRGQTQC</sequence>
<dbReference type="SUPFAM" id="SSF50249">
    <property type="entry name" value="Nucleic acid-binding proteins"/>
    <property type="match status" value="1"/>
</dbReference>
<dbReference type="InterPro" id="IPR012340">
    <property type="entry name" value="NA-bd_OB-fold"/>
</dbReference>
<keyword evidence="2" id="KW-1185">Reference proteome</keyword>
<gene>
    <name evidence="1" type="ORF">D5F01_LYC22385</name>
</gene>
<evidence type="ECO:0000313" key="1">
    <source>
        <dbReference type="EMBL" id="KAE8278810.1"/>
    </source>
</evidence>
<protein>
    <submittedName>
        <fullName evidence="1">Uncharacterized protein</fullName>
    </submittedName>
</protein>
<evidence type="ECO:0000313" key="2">
    <source>
        <dbReference type="Proteomes" id="UP000424527"/>
    </source>
</evidence>
<reference evidence="1 2" key="1">
    <citation type="submission" date="2019-07" db="EMBL/GenBank/DDBJ databases">
        <title>Chromosome genome assembly for large yellow croaker.</title>
        <authorList>
            <person name="Xiao S."/>
        </authorList>
    </citation>
    <scope>NUCLEOTIDE SEQUENCE [LARGE SCALE GENOMIC DNA]</scope>
    <source>
        <strain evidence="1">JMULYC20181020</strain>
        <tissue evidence="1">Muscle</tissue>
    </source>
</reference>